<feature type="domain" description="Xylose isomerase-like TIM barrel" evidence="1">
    <location>
        <begin position="29"/>
        <end position="233"/>
    </location>
</feature>
<organism evidence="2 3">
    <name type="scientific">Saccharibacillus brassicae</name>
    <dbReference type="NCBI Taxonomy" id="2583377"/>
    <lineage>
        <taxon>Bacteria</taxon>
        <taxon>Bacillati</taxon>
        <taxon>Bacillota</taxon>
        <taxon>Bacilli</taxon>
        <taxon>Bacillales</taxon>
        <taxon>Paenibacillaceae</taxon>
        <taxon>Saccharibacillus</taxon>
    </lineage>
</organism>
<dbReference type="Pfam" id="PF01261">
    <property type="entry name" value="AP_endonuc_2"/>
    <property type="match status" value="1"/>
</dbReference>
<dbReference type="AlphaFoldDB" id="A0A4Y6USG9"/>
<evidence type="ECO:0000313" key="3">
    <source>
        <dbReference type="Proteomes" id="UP000316968"/>
    </source>
</evidence>
<dbReference type="KEGG" id="saca:FFV09_06805"/>
<dbReference type="OrthoDB" id="9798407at2"/>
<dbReference type="SUPFAM" id="SSF51658">
    <property type="entry name" value="Xylose isomerase-like"/>
    <property type="match status" value="1"/>
</dbReference>
<evidence type="ECO:0000313" key="2">
    <source>
        <dbReference type="EMBL" id="QDH20599.1"/>
    </source>
</evidence>
<dbReference type="PANTHER" id="PTHR12110">
    <property type="entry name" value="HYDROXYPYRUVATE ISOMERASE"/>
    <property type="match status" value="1"/>
</dbReference>
<dbReference type="PANTHER" id="PTHR12110:SF41">
    <property type="entry name" value="INOSOSE DEHYDRATASE"/>
    <property type="match status" value="1"/>
</dbReference>
<protein>
    <submittedName>
        <fullName evidence="2">Sugar phosphate isomerase/epimerase</fullName>
    </submittedName>
</protein>
<dbReference type="EMBL" id="CP041217">
    <property type="protein sequence ID" value="QDH20599.1"/>
    <property type="molecule type" value="Genomic_DNA"/>
</dbReference>
<proteinExistence type="predicted"/>
<dbReference type="GO" id="GO:0016853">
    <property type="term" value="F:isomerase activity"/>
    <property type="evidence" value="ECO:0007669"/>
    <property type="project" value="UniProtKB-KW"/>
</dbReference>
<reference evidence="2 3" key="1">
    <citation type="submission" date="2019-06" db="EMBL/GenBank/DDBJ databases">
        <title>Saccharibacillus brassicae sp. nov., an endophytic bacterium isolated from Chinese cabbage seeds (Brassica pekinensis).</title>
        <authorList>
            <person name="Jiang L."/>
            <person name="Lee J."/>
            <person name="Kim S.W."/>
        </authorList>
    </citation>
    <scope>NUCLEOTIDE SEQUENCE [LARGE SCALE GENOMIC DNA]</scope>
    <source>
        <strain evidence="3">KCTC 43072 / ATSA2</strain>
    </source>
</reference>
<dbReference type="InterPro" id="IPR036237">
    <property type="entry name" value="Xyl_isomerase-like_sf"/>
</dbReference>
<dbReference type="InterPro" id="IPR013022">
    <property type="entry name" value="Xyl_isomerase-like_TIM-brl"/>
</dbReference>
<dbReference type="InterPro" id="IPR050312">
    <property type="entry name" value="IolE/XylAMocC-like"/>
</dbReference>
<dbReference type="Gene3D" id="3.20.20.150">
    <property type="entry name" value="Divalent-metal-dependent TIM barrel enzymes"/>
    <property type="match status" value="1"/>
</dbReference>
<name>A0A4Y6USG9_SACBS</name>
<keyword evidence="3" id="KW-1185">Reference proteome</keyword>
<dbReference type="RefSeq" id="WP_141447162.1">
    <property type="nucleotide sequence ID" value="NZ_CP041217.1"/>
</dbReference>
<gene>
    <name evidence="2" type="ORF">FFV09_06805</name>
</gene>
<accession>A0A4Y6USG9</accession>
<dbReference type="Proteomes" id="UP000316968">
    <property type="component" value="Chromosome"/>
</dbReference>
<keyword evidence="2" id="KW-0413">Isomerase</keyword>
<evidence type="ECO:0000259" key="1">
    <source>
        <dbReference type="Pfam" id="PF01261"/>
    </source>
</evidence>
<sequence length="260" mass="29469">MKRSTIAAQLYTFREQAQTKEGLADTLSRLKQIGYDAVQVSGIGPIDPHRVKELAVQNELKICATHIAYDRLTDDLQAVAEQHKLWDCAYVGLGMVPDRYRGSADGYRAFAKEASGIARRLKQEYGLQFVYHNHQIEFERYDGRTAMDILLDESDSEAFGFELDMYWVQAGGGDPAQWAHKVAGRMQVVHLKDMEIVDGQAVFAEVGHGNMNYPAIIEACRATGVEWYVVEQDVCRRDPFESAQMSLDYLHGLLRREKTM</sequence>